<dbReference type="Pfam" id="PF07596">
    <property type="entry name" value="SBP_bac_10"/>
    <property type="match status" value="1"/>
</dbReference>
<name>A0A225DPL2_9BACT</name>
<organism evidence="3 4">
    <name type="scientific">Fimbriiglobus ruber</name>
    <dbReference type="NCBI Taxonomy" id="1908690"/>
    <lineage>
        <taxon>Bacteria</taxon>
        <taxon>Pseudomonadati</taxon>
        <taxon>Planctomycetota</taxon>
        <taxon>Planctomycetia</taxon>
        <taxon>Gemmatales</taxon>
        <taxon>Gemmataceae</taxon>
        <taxon>Fimbriiglobus</taxon>
    </lineage>
</organism>
<dbReference type="InterPro" id="IPR011453">
    <property type="entry name" value="DUF1559"/>
</dbReference>
<keyword evidence="1" id="KW-0472">Membrane</keyword>
<dbReference type="PANTHER" id="PTHR30093:SF2">
    <property type="entry name" value="TYPE II SECRETION SYSTEM PROTEIN H"/>
    <property type="match status" value="1"/>
</dbReference>
<dbReference type="SUPFAM" id="SSF54523">
    <property type="entry name" value="Pili subunits"/>
    <property type="match status" value="1"/>
</dbReference>
<dbReference type="PROSITE" id="PS00409">
    <property type="entry name" value="PROKAR_NTER_METHYL"/>
    <property type="match status" value="1"/>
</dbReference>
<keyword evidence="4" id="KW-1185">Reference proteome</keyword>
<evidence type="ECO:0000256" key="1">
    <source>
        <dbReference type="SAM" id="Phobius"/>
    </source>
</evidence>
<evidence type="ECO:0000313" key="3">
    <source>
        <dbReference type="EMBL" id="OWK43241.1"/>
    </source>
</evidence>
<dbReference type="NCBIfam" id="TIGR04294">
    <property type="entry name" value="pre_pil_HX9DG"/>
    <property type="match status" value="1"/>
</dbReference>
<accession>A0A225DPL2</accession>
<dbReference type="InterPro" id="IPR027558">
    <property type="entry name" value="Pre_pil_HX9DG_C"/>
</dbReference>
<dbReference type="NCBIfam" id="TIGR02532">
    <property type="entry name" value="IV_pilin_GFxxxE"/>
    <property type="match status" value="1"/>
</dbReference>
<proteinExistence type="predicted"/>
<dbReference type="InterPro" id="IPR012902">
    <property type="entry name" value="N_methyl_site"/>
</dbReference>
<protein>
    <recommendedName>
        <fullName evidence="2">DUF1559 domain-containing protein</fullName>
    </recommendedName>
</protein>
<dbReference type="Pfam" id="PF07963">
    <property type="entry name" value="N_methyl"/>
    <property type="match status" value="1"/>
</dbReference>
<keyword evidence="1" id="KW-1133">Transmembrane helix</keyword>
<dbReference type="OrthoDB" id="255848at2"/>
<gene>
    <name evidence="3" type="ORF">FRUB_02840</name>
</gene>
<keyword evidence="1" id="KW-0812">Transmembrane</keyword>
<dbReference type="AlphaFoldDB" id="A0A225DPL2"/>
<reference evidence="4" key="1">
    <citation type="submission" date="2017-06" db="EMBL/GenBank/DDBJ databases">
        <title>Genome analysis of Fimbriiglobus ruber SP5, the first member of the order Planctomycetales with confirmed chitinolytic capability.</title>
        <authorList>
            <person name="Ravin N.V."/>
            <person name="Rakitin A.L."/>
            <person name="Ivanova A.A."/>
            <person name="Beletsky A.V."/>
            <person name="Kulichevskaya I.S."/>
            <person name="Mardanov A.V."/>
            <person name="Dedysh S.N."/>
        </authorList>
    </citation>
    <scope>NUCLEOTIDE SEQUENCE [LARGE SCALE GENOMIC DNA]</scope>
    <source>
        <strain evidence="4">SP5</strain>
    </source>
</reference>
<evidence type="ECO:0000313" key="4">
    <source>
        <dbReference type="Proteomes" id="UP000214646"/>
    </source>
</evidence>
<sequence length="314" mass="33457">MNSYRADRRGFTLIELLVVIAIIAILIGLLLPAVQKVRAAAARTTCTNNMKQLGLAVHNYNGTYNAVPPIGNWPSSMRGNGYPALSCGGSLTSPDGVPGTWLVSLLPYMEQTAVYQQFAAVSPSVVGTTDEFNYYQGTLLPFPVKAYNCPSDATVPANYVNATPYVEGSTSYAGNVMVFNPRSRQPLQTIIQDGTSNAVMIAERYAVCNGTTNTWSWIYPNHGSGNCWAAFGWVTAGLNQQSDLYTDFSSGTTPFQITPTTATCNNAITQSSHTGAMVVGLGDGSVRTVSSGMSLTTWVNACKPADGNVLGSDW</sequence>
<comment type="caution">
    <text evidence="3">The sequence shown here is derived from an EMBL/GenBank/DDBJ whole genome shotgun (WGS) entry which is preliminary data.</text>
</comment>
<dbReference type="Proteomes" id="UP000214646">
    <property type="component" value="Unassembled WGS sequence"/>
</dbReference>
<dbReference type="RefSeq" id="WP_088254121.1">
    <property type="nucleotide sequence ID" value="NZ_NIDE01000004.1"/>
</dbReference>
<evidence type="ECO:0000259" key="2">
    <source>
        <dbReference type="Pfam" id="PF07596"/>
    </source>
</evidence>
<dbReference type="Gene3D" id="3.30.700.10">
    <property type="entry name" value="Glycoprotein, Type 4 Pilin"/>
    <property type="match status" value="1"/>
</dbReference>
<dbReference type="EMBL" id="NIDE01000004">
    <property type="protein sequence ID" value="OWK43241.1"/>
    <property type="molecule type" value="Genomic_DNA"/>
</dbReference>
<feature type="domain" description="DUF1559" evidence="2">
    <location>
        <begin position="35"/>
        <end position="291"/>
    </location>
</feature>
<feature type="transmembrane region" description="Helical" evidence="1">
    <location>
        <begin position="12"/>
        <end position="34"/>
    </location>
</feature>
<dbReference type="PANTHER" id="PTHR30093">
    <property type="entry name" value="GENERAL SECRETION PATHWAY PROTEIN G"/>
    <property type="match status" value="1"/>
</dbReference>
<dbReference type="InterPro" id="IPR045584">
    <property type="entry name" value="Pilin-like"/>
</dbReference>